<dbReference type="AlphaFoldDB" id="L0AXN9"/>
<comment type="similarity">
    <text evidence="2">Belongs to the PER33/POM33 family.</text>
</comment>
<dbReference type="Pfam" id="PF03661">
    <property type="entry name" value="TMEM33_Pom33"/>
    <property type="match status" value="1"/>
</dbReference>
<dbReference type="GO" id="GO:0005783">
    <property type="term" value="C:endoplasmic reticulum"/>
    <property type="evidence" value="ECO:0007669"/>
    <property type="project" value="TreeGrafter"/>
</dbReference>
<feature type="transmembrane region" description="Helical" evidence="7">
    <location>
        <begin position="252"/>
        <end position="273"/>
    </location>
</feature>
<dbReference type="GO" id="GO:0016020">
    <property type="term" value="C:membrane"/>
    <property type="evidence" value="ECO:0007669"/>
    <property type="project" value="UniProtKB-SubCell"/>
</dbReference>
<keyword evidence="5 7" id="KW-0472">Membrane</keyword>
<protein>
    <recommendedName>
        <fullName evidence="10">Transmembrane protein 33</fullName>
    </recommendedName>
</protein>
<name>L0AXN9_THEEQ</name>
<evidence type="ECO:0000256" key="2">
    <source>
        <dbReference type="ARBA" id="ARBA00007322"/>
    </source>
</evidence>
<keyword evidence="4 7" id="KW-1133">Transmembrane helix</keyword>
<evidence type="ECO:0000256" key="7">
    <source>
        <dbReference type="SAM" id="Phobius"/>
    </source>
</evidence>
<dbReference type="VEuPathDB" id="PiroplasmaDB:BEWA_025230"/>
<dbReference type="InterPro" id="IPR051645">
    <property type="entry name" value="PER33/POM33_regulator"/>
</dbReference>
<evidence type="ECO:0000313" key="9">
    <source>
        <dbReference type="Proteomes" id="UP000031512"/>
    </source>
</evidence>
<keyword evidence="3 7" id="KW-0812">Transmembrane</keyword>
<evidence type="ECO:0000256" key="4">
    <source>
        <dbReference type="ARBA" id="ARBA00022989"/>
    </source>
</evidence>
<gene>
    <name evidence="8" type="ORF">BEWA_025230</name>
</gene>
<organism evidence="8 9">
    <name type="scientific">Theileria equi strain WA</name>
    <dbReference type="NCBI Taxonomy" id="1537102"/>
    <lineage>
        <taxon>Eukaryota</taxon>
        <taxon>Sar</taxon>
        <taxon>Alveolata</taxon>
        <taxon>Apicomplexa</taxon>
        <taxon>Aconoidasida</taxon>
        <taxon>Piroplasmida</taxon>
        <taxon>Theileriidae</taxon>
        <taxon>Theileria</taxon>
    </lineage>
</organism>
<dbReference type="PANTHER" id="PTHR12703:SF4">
    <property type="entry name" value="TRANSMEMBRANE PROTEIN 33"/>
    <property type="match status" value="1"/>
</dbReference>
<evidence type="ECO:0000256" key="5">
    <source>
        <dbReference type="ARBA" id="ARBA00023136"/>
    </source>
</evidence>
<evidence type="ECO:0000256" key="6">
    <source>
        <dbReference type="SAM" id="MobiDB-lite"/>
    </source>
</evidence>
<evidence type="ECO:0008006" key="10">
    <source>
        <dbReference type="Google" id="ProtNLM"/>
    </source>
</evidence>
<dbReference type="STRING" id="1537102.L0AXN9"/>
<dbReference type="GO" id="GO:0071786">
    <property type="term" value="P:endoplasmic reticulum tubular network organization"/>
    <property type="evidence" value="ECO:0007669"/>
    <property type="project" value="TreeGrafter"/>
</dbReference>
<sequence>MSDSNLTNVEKEFLAFDWAGSQEWQQYLLNLYPTPPLSKIPKFKRNWYRRNIDSTLSESSTVGDPITASASTPPTQPTTPGFTPRYQEKTPRSTSQLLREFPHRLELFSRIGYLASLVVLALSVFRPKMSGLLVQNLRTCSRSLFYTFLVLGTLRERGFPKLNMQWLSSLVYEDNVHYILYASAFTKLPQSLGRVMPQLITCVIGINKLFKNHPSIFPRIVARSPLVKSAFAKFDANLYQICQIRGNLECSMIIYLVLGVFSTPSGIFALFIYSNFIRFKYEQWLMSKDPYIKSTLNYVHAKIGVLLSNPNVPSILSDVYYKV</sequence>
<proteinExistence type="inferred from homology"/>
<dbReference type="PANTHER" id="PTHR12703">
    <property type="entry name" value="TRANSMEMBRANE PROTEIN 33"/>
    <property type="match status" value="1"/>
</dbReference>
<keyword evidence="9" id="KW-1185">Reference proteome</keyword>
<dbReference type="RefSeq" id="XP_004829340.1">
    <property type="nucleotide sequence ID" value="XM_004829283.1"/>
</dbReference>
<feature type="compositionally biased region" description="Low complexity" evidence="6">
    <location>
        <begin position="65"/>
        <end position="84"/>
    </location>
</feature>
<feature type="region of interest" description="Disordered" evidence="6">
    <location>
        <begin position="57"/>
        <end position="93"/>
    </location>
</feature>
<dbReference type="eggNOG" id="ENOG502SDSW">
    <property type="taxonomic scope" value="Eukaryota"/>
</dbReference>
<accession>L0AXN9</accession>
<dbReference type="GO" id="GO:0061024">
    <property type="term" value="P:membrane organization"/>
    <property type="evidence" value="ECO:0007669"/>
    <property type="project" value="TreeGrafter"/>
</dbReference>
<evidence type="ECO:0000256" key="3">
    <source>
        <dbReference type="ARBA" id="ARBA00022692"/>
    </source>
</evidence>
<dbReference type="EMBL" id="CP001669">
    <property type="protein sequence ID" value="AFZ79674.1"/>
    <property type="molecule type" value="Genomic_DNA"/>
</dbReference>
<evidence type="ECO:0000313" key="8">
    <source>
        <dbReference type="EMBL" id="AFZ79674.1"/>
    </source>
</evidence>
<reference evidence="8 9" key="1">
    <citation type="journal article" date="2012" name="BMC Genomics">
        <title>Comparative genomic analysis and phylogenetic position of Theileria equi.</title>
        <authorList>
            <person name="Kappmeyer L.S."/>
            <person name="Thiagarajan M."/>
            <person name="Herndon D.R."/>
            <person name="Ramsay J.D."/>
            <person name="Caler E."/>
            <person name="Djikeng A."/>
            <person name="Gillespie J.J."/>
            <person name="Lau A.O."/>
            <person name="Roalson E.H."/>
            <person name="Silva J.C."/>
            <person name="Silva M.G."/>
            <person name="Suarez C.E."/>
            <person name="Ueti M.W."/>
            <person name="Nene V.M."/>
            <person name="Mealey R.H."/>
            <person name="Knowles D.P."/>
            <person name="Brayton K.A."/>
        </authorList>
    </citation>
    <scope>NUCLEOTIDE SEQUENCE [LARGE SCALE GENOMIC DNA]</scope>
    <source>
        <strain evidence="8 9">WA</strain>
    </source>
</reference>
<dbReference type="InterPro" id="IPR005344">
    <property type="entry name" value="TMEM33/Pom33"/>
</dbReference>
<dbReference type="GeneID" id="15807321"/>
<evidence type="ECO:0000256" key="1">
    <source>
        <dbReference type="ARBA" id="ARBA00004141"/>
    </source>
</evidence>
<dbReference type="Proteomes" id="UP000031512">
    <property type="component" value="Chromosome 1"/>
</dbReference>
<dbReference type="OrthoDB" id="306953at2759"/>
<comment type="subcellular location">
    <subcellularLocation>
        <location evidence="1">Membrane</location>
        <topology evidence="1">Multi-pass membrane protein</topology>
    </subcellularLocation>
</comment>
<dbReference type="KEGG" id="beq:BEWA_025230"/>